<dbReference type="Proteomes" id="UP001595823">
    <property type="component" value="Unassembled WGS sequence"/>
</dbReference>
<dbReference type="Pfam" id="PF13361">
    <property type="entry name" value="UvrD_C"/>
    <property type="match status" value="1"/>
</dbReference>
<dbReference type="InterPro" id="IPR014017">
    <property type="entry name" value="DNA_helicase_UvrD-like_C"/>
</dbReference>
<dbReference type="InterPro" id="IPR027417">
    <property type="entry name" value="P-loop_NTPase"/>
</dbReference>
<evidence type="ECO:0000256" key="8">
    <source>
        <dbReference type="ARBA" id="ARBA00048988"/>
    </source>
</evidence>
<evidence type="ECO:0000313" key="12">
    <source>
        <dbReference type="Proteomes" id="UP001595823"/>
    </source>
</evidence>
<comment type="caution">
    <text evidence="11">The sequence shown here is derived from an EMBL/GenBank/DDBJ whole genome shotgun (WGS) entry which is preliminary data.</text>
</comment>
<dbReference type="Gene3D" id="3.40.50.300">
    <property type="entry name" value="P-loop containing nucleotide triphosphate hydrolases"/>
    <property type="match status" value="2"/>
</dbReference>
<proteinExistence type="predicted"/>
<dbReference type="PROSITE" id="PS51198">
    <property type="entry name" value="UVRD_HELICASE_ATP_BIND"/>
    <property type="match status" value="1"/>
</dbReference>
<evidence type="ECO:0000256" key="9">
    <source>
        <dbReference type="PROSITE-ProRule" id="PRU00560"/>
    </source>
</evidence>
<keyword evidence="4 9" id="KW-0067">ATP-binding</keyword>
<dbReference type="Pfam" id="PF00580">
    <property type="entry name" value="UvrD-helicase"/>
    <property type="match status" value="1"/>
</dbReference>
<evidence type="ECO:0000256" key="3">
    <source>
        <dbReference type="ARBA" id="ARBA00022806"/>
    </source>
</evidence>
<keyword evidence="12" id="KW-1185">Reference proteome</keyword>
<sequence>MTADWQVTLHPRFSRDASKFSGEDRKRIDALALKLMNGLERNGIHLEPLQNVPDRRMRSARVTRAIRAMVFYDPPHLVLFGVDQHDKAYDRIQRTRFDVGELFGNLEVTEVAPTIEHRSESSGNSDERSLFSPWTDRELTDLGIAGGLLPSLRLLQTEGDLLGLVEDLTPLTSQILVHLAAGEPYDDILESITRPSVSEEPVDTGDLSAAIARPASGLTTVDEHVKIMLDKGFEEWQVFLHPTQRDIVDRRYNGPARVTGGPGTGKTVVALHRAVKLARELPEVGEQRILVTTYTKRLTNDLQWKLARLAAPGELDRIDVVNIDKLAYDVAARSAAAPVRLRWDDHAALSRAKLICKDSVDPDFLVDEWKNVILAQLIRTQNEYFAASRVGRGKRLGRADRARIWELVQTLEQDLQDEGVRTGDQMVVDAALHEENRRWREPRKYRHVIIDEAQDLNRAHWRLLRALCEEGPDDMFIAGDSFQRLYRDPIRLTPLGVHIVGRSRHLTLNYRTTRQIVAKALSIMSSAGDGAEGETLAGYQSVLAGANPRFQAFSGSGDLTSACVEQVNTWLDQGAAPSSIVVCAPTRGSLLTGIVEALHQAQVPARLIGDGNAEYEGVHVATANSLKGTEYGRVLLTGVSADEFPRRFATRLETVDRTAHARALEKERNLLFVAATRARESLSVFWKGEPSHLLRLDTPA</sequence>
<keyword evidence="2 9" id="KW-0378">Hydrolase</keyword>
<accession>A0ABV8U2L4</accession>
<dbReference type="PANTHER" id="PTHR11070:SF45">
    <property type="entry name" value="DNA 3'-5' HELICASE"/>
    <property type="match status" value="1"/>
</dbReference>
<protein>
    <recommendedName>
        <fullName evidence="7">DNA 3'-5' helicase</fullName>
        <ecNumber evidence="7">5.6.2.4</ecNumber>
    </recommendedName>
</protein>
<dbReference type="InterPro" id="IPR014016">
    <property type="entry name" value="UvrD-like_ATP-bd"/>
</dbReference>
<organism evidence="11 12">
    <name type="scientific">Salininema proteolyticum</name>
    <dbReference type="NCBI Taxonomy" id="1607685"/>
    <lineage>
        <taxon>Bacteria</taxon>
        <taxon>Bacillati</taxon>
        <taxon>Actinomycetota</taxon>
        <taxon>Actinomycetes</taxon>
        <taxon>Glycomycetales</taxon>
        <taxon>Glycomycetaceae</taxon>
        <taxon>Salininema</taxon>
    </lineage>
</organism>
<gene>
    <name evidence="11" type="ORF">ACFPET_19355</name>
</gene>
<evidence type="ECO:0000256" key="6">
    <source>
        <dbReference type="ARBA" id="ARBA00034617"/>
    </source>
</evidence>
<dbReference type="SUPFAM" id="SSF52540">
    <property type="entry name" value="P-loop containing nucleoside triphosphate hydrolases"/>
    <property type="match status" value="1"/>
</dbReference>
<dbReference type="RefSeq" id="WP_380624257.1">
    <property type="nucleotide sequence ID" value="NZ_JBHSDK010000028.1"/>
</dbReference>
<comment type="catalytic activity">
    <reaction evidence="6">
        <text>Couples ATP hydrolysis with the unwinding of duplex DNA by translocating in the 3'-5' direction.</text>
        <dbReference type="EC" id="5.6.2.4"/>
    </reaction>
</comment>
<keyword evidence="3 9" id="KW-0347">Helicase</keyword>
<evidence type="ECO:0000256" key="7">
    <source>
        <dbReference type="ARBA" id="ARBA00034808"/>
    </source>
</evidence>
<keyword evidence="5" id="KW-0413">Isomerase</keyword>
<keyword evidence="1 9" id="KW-0547">Nucleotide-binding</keyword>
<comment type="catalytic activity">
    <reaction evidence="8">
        <text>ATP + H2O = ADP + phosphate + H(+)</text>
        <dbReference type="Rhea" id="RHEA:13065"/>
        <dbReference type="ChEBI" id="CHEBI:15377"/>
        <dbReference type="ChEBI" id="CHEBI:15378"/>
        <dbReference type="ChEBI" id="CHEBI:30616"/>
        <dbReference type="ChEBI" id="CHEBI:43474"/>
        <dbReference type="ChEBI" id="CHEBI:456216"/>
        <dbReference type="EC" id="5.6.2.4"/>
    </reaction>
</comment>
<reference evidence="12" key="1">
    <citation type="journal article" date="2019" name="Int. J. Syst. Evol. Microbiol.">
        <title>The Global Catalogue of Microorganisms (GCM) 10K type strain sequencing project: providing services to taxonomists for standard genome sequencing and annotation.</title>
        <authorList>
            <consortium name="The Broad Institute Genomics Platform"/>
            <consortium name="The Broad Institute Genome Sequencing Center for Infectious Disease"/>
            <person name="Wu L."/>
            <person name="Ma J."/>
        </authorList>
    </citation>
    <scope>NUCLEOTIDE SEQUENCE [LARGE SCALE GENOMIC DNA]</scope>
    <source>
        <strain evidence="12">IBRC-M 10908</strain>
    </source>
</reference>
<dbReference type="PANTHER" id="PTHR11070">
    <property type="entry name" value="UVRD / RECB / PCRA DNA HELICASE FAMILY MEMBER"/>
    <property type="match status" value="1"/>
</dbReference>
<evidence type="ECO:0000256" key="4">
    <source>
        <dbReference type="ARBA" id="ARBA00022840"/>
    </source>
</evidence>
<evidence type="ECO:0000256" key="2">
    <source>
        <dbReference type="ARBA" id="ARBA00022801"/>
    </source>
</evidence>
<feature type="domain" description="UvrD-like helicase ATP-binding" evidence="10">
    <location>
        <begin position="239"/>
        <end position="513"/>
    </location>
</feature>
<dbReference type="EC" id="5.6.2.4" evidence="7"/>
<dbReference type="InterPro" id="IPR000212">
    <property type="entry name" value="DNA_helicase_UvrD/REP"/>
</dbReference>
<evidence type="ECO:0000313" key="11">
    <source>
        <dbReference type="EMBL" id="MFC4337359.1"/>
    </source>
</evidence>
<evidence type="ECO:0000256" key="5">
    <source>
        <dbReference type="ARBA" id="ARBA00023235"/>
    </source>
</evidence>
<evidence type="ECO:0000259" key="10">
    <source>
        <dbReference type="PROSITE" id="PS51198"/>
    </source>
</evidence>
<dbReference type="EMBL" id="JBHSDK010000028">
    <property type="protein sequence ID" value="MFC4337359.1"/>
    <property type="molecule type" value="Genomic_DNA"/>
</dbReference>
<evidence type="ECO:0000256" key="1">
    <source>
        <dbReference type="ARBA" id="ARBA00022741"/>
    </source>
</evidence>
<feature type="binding site" evidence="9">
    <location>
        <begin position="260"/>
        <end position="267"/>
    </location>
    <ligand>
        <name>ATP</name>
        <dbReference type="ChEBI" id="CHEBI:30616"/>
    </ligand>
</feature>
<name>A0ABV8U2L4_9ACTN</name>